<comment type="caution">
    <text evidence="2">The sequence shown here is derived from an EMBL/GenBank/DDBJ whole genome shotgun (WGS) entry which is preliminary data.</text>
</comment>
<dbReference type="Proteomes" id="UP000070452">
    <property type="component" value="Unassembled WGS sequence"/>
</dbReference>
<gene>
    <name evidence="2" type="ORF">AWT83_09150</name>
</gene>
<dbReference type="RefSeq" id="WP_002317850.1">
    <property type="nucleotide sequence ID" value="NZ_AP022341.1"/>
</dbReference>
<accession>A0A132P8H8</accession>
<name>A0A132P8H8_ENTFC</name>
<protein>
    <submittedName>
        <fullName evidence="2">Antibiotic resistance protein VanZ</fullName>
    </submittedName>
</protein>
<evidence type="ECO:0000313" key="2">
    <source>
        <dbReference type="EMBL" id="KWX18624.1"/>
    </source>
</evidence>
<sequence>MIDIISAITVNVLTALYQPFLFAVLTAYLFMYWYLFIVDNSRDPKNLKDSVLIWLRYFKASSKFRRLFFLAFYFTLILFKTLLNRNMWMNPLSNVIGQWSLYIIDNATGESRLTTECVENTMLFIPFCMLLLWWRDIKCDIIRTIYVGIKYVFLFSLSIEFTQLFFRLGTFQLSDLFYNTLGGLIGALLYWLFYRLNKYIDLK</sequence>
<dbReference type="EMBL" id="LRHK01000001">
    <property type="protein sequence ID" value="KWX18624.1"/>
    <property type="molecule type" value="Genomic_DNA"/>
</dbReference>
<evidence type="ECO:0000259" key="1">
    <source>
        <dbReference type="Pfam" id="PF04892"/>
    </source>
</evidence>
<evidence type="ECO:0000313" key="3">
    <source>
        <dbReference type="Proteomes" id="UP000070452"/>
    </source>
</evidence>
<organism evidence="2 3">
    <name type="scientific">Enterococcus faecium</name>
    <name type="common">Streptococcus faecium</name>
    <dbReference type="NCBI Taxonomy" id="1352"/>
    <lineage>
        <taxon>Bacteria</taxon>
        <taxon>Bacillati</taxon>
        <taxon>Bacillota</taxon>
        <taxon>Bacilli</taxon>
        <taxon>Lactobacillales</taxon>
        <taxon>Enterococcaceae</taxon>
        <taxon>Enterococcus</taxon>
    </lineage>
</organism>
<dbReference type="InterPro" id="IPR006976">
    <property type="entry name" value="VanZ-like"/>
</dbReference>
<proteinExistence type="predicted"/>
<feature type="domain" description="VanZ-like" evidence="1">
    <location>
        <begin position="68"/>
        <end position="193"/>
    </location>
</feature>
<reference evidence="2 3" key="1">
    <citation type="submission" date="2016-01" db="EMBL/GenBank/DDBJ databases">
        <title>Molecular Mechanisms for transfer of large genomic segments between Enterococcus faecium strains.</title>
        <authorList>
            <person name="Garcia-Solache M.A."/>
            <person name="Lebreton F."/>
            <person name="Mclaughlin R.E."/>
            <person name="Whiteaker J.D."/>
            <person name="Gilmore M.S."/>
            <person name="Rice L.B."/>
        </authorList>
    </citation>
    <scope>NUCLEOTIDE SEQUENCE [LARGE SCALE GENOMIC DNA]</scope>
    <source>
        <strain evidence="2 3">D344RRF x C68</strain>
    </source>
</reference>
<dbReference type="AlphaFoldDB" id="A0A132P8H8"/>
<dbReference type="Pfam" id="PF04892">
    <property type="entry name" value="VanZ"/>
    <property type="match status" value="1"/>
</dbReference>